<gene>
    <name evidence="1" type="ORF">OWV82_003200</name>
</gene>
<sequence length="461" mass="51995">MEGKAVVPRQPRGGDKMKNEAAQAQGKNRQVLRDIGNLETLQVVEGKISRPMTRSYRAQLLANVQVVAEKNKNLVDDGVAATRKGKIVKKAAEPQKKNAKGEKVIVISSDEEENVKEVKGEKELSEKRKPENMVLISHNEEEKVKPVGGQTSVERSSRRKVKTLTSILTARSKIACGITKKPKDLMVNIDAADVNDELAVVEYVDDMYKFYKLTEDESRVQDYMVSQPNINAKMRTILVDWLIEVHNRFELMPETLYLTINIMDRYLSMKKSVSRRELQLVGIGSMLIACKYEEIWAPQVNDFICISDYAYVGYEVLLMEKAILGELGWYLTVPTPYVFLVRYIKASISPDQEMENLVFFLAELGISHYSTIISYCPSMLAAAAVYAARCTLNKSPFWTETLKHHTGYSEEQLKDCAKLLVGFHLAAVESERKLGVYRKFSSPKRGAVALLTPAKDLIISI</sequence>
<organism evidence="1 2">
    <name type="scientific">Melia azedarach</name>
    <name type="common">Chinaberry tree</name>
    <dbReference type="NCBI Taxonomy" id="155640"/>
    <lineage>
        <taxon>Eukaryota</taxon>
        <taxon>Viridiplantae</taxon>
        <taxon>Streptophyta</taxon>
        <taxon>Embryophyta</taxon>
        <taxon>Tracheophyta</taxon>
        <taxon>Spermatophyta</taxon>
        <taxon>Magnoliopsida</taxon>
        <taxon>eudicotyledons</taxon>
        <taxon>Gunneridae</taxon>
        <taxon>Pentapetalae</taxon>
        <taxon>rosids</taxon>
        <taxon>malvids</taxon>
        <taxon>Sapindales</taxon>
        <taxon>Meliaceae</taxon>
        <taxon>Melia</taxon>
    </lineage>
</organism>
<proteinExistence type="predicted"/>
<name>A0ACC1YKZ9_MELAZ</name>
<protein>
    <submittedName>
        <fullName evidence="1">Cyclin</fullName>
    </submittedName>
</protein>
<keyword evidence="2" id="KW-1185">Reference proteome</keyword>
<evidence type="ECO:0000313" key="2">
    <source>
        <dbReference type="Proteomes" id="UP001164539"/>
    </source>
</evidence>
<evidence type="ECO:0000313" key="1">
    <source>
        <dbReference type="EMBL" id="KAJ4724188.1"/>
    </source>
</evidence>
<dbReference type="Proteomes" id="UP001164539">
    <property type="component" value="Chromosome 2"/>
</dbReference>
<accession>A0ACC1YKZ9</accession>
<dbReference type="EMBL" id="CM051395">
    <property type="protein sequence ID" value="KAJ4724188.1"/>
    <property type="molecule type" value="Genomic_DNA"/>
</dbReference>
<reference evidence="1 2" key="1">
    <citation type="journal article" date="2023" name="Science">
        <title>Complex scaffold remodeling in plant triterpene biosynthesis.</title>
        <authorList>
            <person name="De La Pena R."/>
            <person name="Hodgson H."/>
            <person name="Liu J.C."/>
            <person name="Stephenson M.J."/>
            <person name="Martin A.C."/>
            <person name="Owen C."/>
            <person name="Harkess A."/>
            <person name="Leebens-Mack J."/>
            <person name="Jimenez L.E."/>
            <person name="Osbourn A."/>
            <person name="Sattely E.S."/>
        </authorList>
    </citation>
    <scope>NUCLEOTIDE SEQUENCE [LARGE SCALE GENOMIC DNA]</scope>
    <source>
        <strain evidence="2">cv. JPN11</strain>
        <tissue evidence="1">Leaf</tissue>
    </source>
</reference>
<comment type="caution">
    <text evidence="1">The sequence shown here is derived from an EMBL/GenBank/DDBJ whole genome shotgun (WGS) entry which is preliminary data.</text>
</comment>